<dbReference type="SMART" id="SM00829">
    <property type="entry name" value="PKS_ER"/>
    <property type="match status" value="1"/>
</dbReference>
<proteinExistence type="inferred from homology"/>
<sequence>MSSQSMRAMVFEGAGLPLRLRQLPVPEPGPGQVRIAVTACGVCRTDLHIVDGELRHPKPALVPGHEIVGRVDACGAGVSALSAGERVGVPWLGHACGACRYCLRHRENLCSAPLFTGYTRDGGYAEYAVADSDFCFRIPPAYDDEHAAPLLCAGLIGYRTLRMAGAAGQARRIGIYGFGAAAHLVTQIAVAQGREVYAFTRAGDTAAQQLAFQTGACWAGSSDLQAPVPLDAALIFAPVGALIPKALRDVDKGGVVVCGGIHMSDIPSMPYEWLWEERRLYSVANLTRADGHALMDIAARTPLHTHTTAYPLEQANQALAALREGRLAGAAVLNIRQ</sequence>
<dbReference type="InterPro" id="IPR036291">
    <property type="entry name" value="NAD(P)-bd_dom_sf"/>
</dbReference>
<dbReference type="GO" id="GO:0008270">
    <property type="term" value="F:zinc ion binding"/>
    <property type="evidence" value="ECO:0007669"/>
    <property type="project" value="InterPro"/>
</dbReference>
<evidence type="ECO:0000256" key="4">
    <source>
        <dbReference type="ARBA" id="ARBA00022723"/>
    </source>
</evidence>
<dbReference type="GO" id="GO:0004022">
    <property type="term" value="F:alcohol dehydrogenase (NAD+) activity"/>
    <property type="evidence" value="ECO:0007669"/>
    <property type="project" value="UniProtKB-EC"/>
</dbReference>
<dbReference type="InterPro" id="IPR020843">
    <property type="entry name" value="ER"/>
</dbReference>
<dbReference type="Pfam" id="PF08240">
    <property type="entry name" value="ADH_N"/>
    <property type="match status" value="1"/>
</dbReference>
<dbReference type="InterPro" id="IPR014187">
    <property type="entry name" value="ADH_Zn_typ-2"/>
</dbReference>
<gene>
    <name evidence="8" type="primary">adhA</name>
    <name evidence="8" type="ORF">CBM2636_MP20957</name>
</gene>
<keyword evidence="4" id="KW-0479">Metal-binding</keyword>
<dbReference type="GO" id="GO:0005737">
    <property type="term" value="C:cytoplasm"/>
    <property type="evidence" value="ECO:0007669"/>
    <property type="project" value="TreeGrafter"/>
</dbReference>
<evidence type="ECO:0000313" key="8">
    <source>
        <dbReference type="EMBL" id="SPD68107.1"/>
    </source>
</evidence>
<dbReference type="Gene3D" id="3.90.180.10">
    <property type="entry name" value="Medium-chain alcohol dehydrogenases, catalytic domain"/>
    <property type="match status" value="1"/>
</dbReference>
<dbReference type="EC" id="1.1.1.1" evidence="3"/>
<evidence type="ECO:0000256" key="6">
    <source>
        <dbReference type="ARBA" id="ARBA00023002"/>
    </source>
</evidence>
<dbReference type="InterPro" id="IPR011032">
    <property type="entry name" value="GroES-like_sf"/>
</dbReference>
<dbReference type="PANTHER" id="PTHR42940:SF8">
    <property type="entry name" value="VACUOLAR PROTEIN SORTING-ASSOCIATED PROTEIN 11"/>
    <property type="match status" value="1"/>
</dbReference>
<organism evidence="8 9">
    <name type="scientific">Cupriavidus taiwanensis</name>
    <dbReference type="NCBI Taxonomy" id="164546"/>
    <lineage>
        <taxon>Bacteria</taxon>
        <taxon>Pseudomonadati</taxon>
        <taxon>Pseudomonadota</taxon>
        <taxon>Betaproteobacteria</taxon>
        <taxon>Burkholderiales</taxon>
        <taxon>Burkholderiaceae</taxon>
        <taxon>Cupriavidus</taxon>
    </lineage>
</organism>
<feature type="domain" description="Enoyl reductase (ER)" evidence="7">
    <location>
        <begin position="15"/>
        <end position="333"/>
    </location>
</feature>
<accession>A0A9Q7V0H3</accession>
<dbReference type="CDD" id="cd08298">
    <property type="entry name" value="CAD2"/>
    <property type="match status" value="1"/>
</dbReference>
<comment type="cofactor">
    <cofactor evidence="1">
        <name>Zn(2+)</name>
        <dbReference type="ChEBI" id="CHEBI:29105"/>
    </cofactor>
</comment>
<evidence type="ECO:0000256" key="2">
    <source>
        <dbReference type="ARBA" id="ARBA00008072"/>
    </source>
</evidence>
<keyword evidence="8" id="KW-0614">Plasmid</keyword>
<dbReference type="EMBL" id="LT984814">
    <property type="protein sequence ID" value="SPD68107.1"/>
    <property type="molecule type" value="Genomic_DNA"/>
</dbReference>
<dbReference type="PANTHER" id="PTHR42940">
    <property type="entry name" value="ALCOHOL DEHYDROGENASE 1-RELATED"/>
    <property type="match status" value="1"/>
</dbReference>
<comment type="similarity">
    <text evidence="2">Belongs to the zinc-containing alcohol dehydrogenase family.</text>
</comment>
<name>A0A9Q7V0H3_9BURK</name>
<dbReference type="Proteomes" id="UP000254259">
    <property type="component" value="Plasmid CBM2636_mp"/>
</dbReference>
<keyword evidence="5" id="KW-0862">Zinc</keyword>
<dbReference type="InterPro" id="IPR013154">
    <property type="entry name" value="ADH-like_N"/>
</dbReference>
<evidence type="ECO:0000256" key="5">
    <source>
        <dbReference type="ARBA" id="ARBA00022833"/>
    </source>
</evidence>
<dbReference type="SUPFAM" id="SSF50129">
    <property type="entry name" value="GroES-like"/>
    <property type="match status" value="1"/>
</dbReference>
<evidence type="ECO:0000313" key="9">
    <source>
        <dbReference type="Proteomes" id="UP000254259"/>
    </source>
</evidence>
<evidence type="ECO:0000259" key="7">
    <source>
        <dbReference type="SMART" id="SM00829"/>
    </source>
</evidence>
<dbReference type="SUPFAM" id="SSF51735">
    <property type="entry name" value="NAD(P)-binding Rossmann-fold domains"/>
    <property type="match status" value="1"/>
</dbReference>
<geneLocation type="plasmid" evidence="9">
    <name>cbm2636_mp</name>
</geneLocation>
<evidence type="ECO:0000256" key="1">
    <source>
        <dbReference type="ARBA" id="ARBA00001947"/>
    </source>
</evidence>
<evidence type="ECO:0000256" key="3">
    <source>
        <dbReference type="ARBA" id="ARBA00013190"/>
    </source>
</evidence>
<dbReference type="InterPro" id="IPR002328">
    <property type="entry name" value="ADH_Zn_CS"/>
</dbReference>
<keyword evidence="6 8" id="KW-0560">Oxidoreductase</keyword>
<dbReference type="Gene3D" id="3.40.50.720">
    <property type="entry name" value="NAD(P)-binding Rossmann-like Domain"/>
    <property type="match status" value="1"/>
</dbReference>
<dbReference type="AlphaFoldDB" id="A0A9Q7V0H3"/>
<dbReference type="NCBIfam" id="TIGR02822">
    <property type="entry name" value="adh_fam_2"/>
    <property type="match status" value="1"/>
</dbReference>
<dbReference type="PROSITE" id="PS00059">
    <property type="entry name" value="ADH_ZINC"/>
    <property type="match status" value="1"/>
</dbReference>
<reference evidence="8 9" key="1">
    <citation type="submission" date="2018-01" db="EMBL/GenBank/DDBJ databases">
        <authorList>
            <person name="Clerissi C."/>
        </authorList>
    </citation>
    <scope>NUCLEOTIDE SEQUENCE [LARGE SCALE GENOMIC DNA]</scope>
    <source>
        <strain evidence="8">Cupriavidus taiwanensis SWF 66322</strain>
        <plasmid evidence="9">cbm2636_mp</plasmid>
    </source>
</reference>
<protein>
    <recommendedName>
        <fullName evidence="3">alcohol dehydrogenase</fullName>
        <ecNumber evidence="3">1.1.1.1</ecNumber>
    </recommendedName>
</protein>